<dbReference type="EMBL" id="JAGBKN010000003">
    <property type="protein sequence ID" value="MBO1516241.1"/>
    <property type="molecule type" value="Genomic_DNA"/>
</dbReference>
<comment type="caution">
    <text evidence="6">The sequence shown here is derived from an EMBL/GenBank/DDBJ whole genome shotgun (WGS) entry which is preliminary data.</text>
</comment>
<evidence type="ECO:0000256" key="4">
    <source>
        <dbReference type="ARBA" id="ARBA00022898"/>
    </source>
</evidence>
<dbReference type="InterPro" id="IPR050106">
    <property type="entry name" value="HistidinolP_aminotransfase"/>
</dbReference>
<reference evidence="6 7" key="1">
    <citation type="submission" date="2021-03" db="EMBL/GenBank/DDBJ databases">
        <authorList>
            <person name="Shang D.-D."/>
            <person name="Du Z.-J."/>
            <person name="Chen G.-J."/>
        </authorList>
    </citation>
    <scope>NUCLEOTIDE SEQUENCE [LARGE SCALE GENOMIC DNA]</scope>
    <source>
        <strain evidence="6 7">F2608</strain>
    </source>
</reference>
<comment type="similarity">
    <text evidence="1">Belongs to the class-II pyridoxal-phosphate-dependent aminotransferase family. Histidinol-phosphate aminotransferase subfamily.</text>
</comment>
<dbReference type="Gene3D" id="3.40.640.10">
    <property type="entry name" value="Type I PLP-dependent aspartate aminotransferase-like (Major domain)"/>
    <property type="match status" value="1"/>
</dbReference>
<dbReference type="Pfam" id="PF00155">
    <property type="entry name" value="Aminotran_1_2"/>
    <property type="match status" value="1"/>
</dbReference>
<feature type="domain" description="Aminotransferase class I/classII large" evidence="5">
    <location>
        <begin position="5"/>
        <end position="341"/>
    </location>
</feature>
<dbReference type="PANTHER" id="PTHR43643:SF3">
    <property type="entry name" value="HISTIDINOL-PHOSPHATE AMINOTRANSFERASE"/>
    <property type="match status" value="1"/>
</dbReference>
<proteinExistence type="inferred from homology"/>
<dbReference type="GO" id="GO:0030170">
    <property type="term" value="F:pyridoxal phosphate binding"/>
    <property type="evidence" value="ECO:0007669"/>
    <property type="project" value="InterPro"/>
</dbReference>
<dbReference type="AlphaFoldDB" id="A0AAW4IRC6"/>
<evidence type="ECO:0000313" key="7">
    <source>
        <dbReference type="Proteomes" id="UP000664161"/>
    </source>
</evidence>
<dbReference type="RefSeq" id="WP_207969115.1">
    <property type="nucleotide sequence ID" value="NZ_JAGBKN010000003.1"/>
</dbReference>
<gene>
    <name evidence="6" type="ORF">J3491_02685</name>
</gene>
<dbReference type="CDD" id="cd00609">
    <property type="entry name" value="AAT_like"/>
    <property type="match status" value="1"/>
</dbReference>
<dbReference type="Proteomes" id="UP000664161">
    <property type="component" value="Unassembled WGS sequence"/>
</dbReference>
<keyword evidence="2 6" id="KW-0032">Aminotransferase</keyword>
<dbReference type="SUPFAM" id="SSF53383">
    <property type="entry name" value="PLP-dependent transferases"/>
    <property type="match status" value="1"/>
</dbReference>
<keyword evidence="7" id="KW-1185">Reference proteome</keyword>
<dbReference type="InterPro" id="IPR015421">
    <property type="entry name" value="PyrdxlP-dep_Trfase_major"/>
</dbReference>
<evidence type="ECO:0000259" key="5">
    <source>
        <dbReference type="Pfam" id="PF00155"/>
    </source>
</evidence>
<accession>A0AAW4IRC6</accession>
<keyword evidence="4" id="KW-0663">Pyridoxal phosphate</keyword>
<name>A0AAW4IRC6_9GAMM</name>
<evidence type="ECO:0000256" key="2">
    <source>
        <dbReference type="ARBA" id="ARBA00022576"/>
    </source>
</evidence>
<evidence type="ECO:0000313" key="6">
    <source>
        <dbReference type="EMBL" id="MBO1516241.1"/>
    </source>
</evidence>
<dbReference type="Gene3D" id="3.90.1150.10">
    <property type="entry name" value="Aspartate Aminotransferase, domain 1"/>
    <property type="match status" value="1"/>
</dbReference>
<sequence length="350" mass="38689">MQNNKMIELNANENSLGMSDSAKKAVTESLSEGFRYPDNARAALISKVASIHGVAENQISLGNGSTENMRATIQMLQHKAFTEGREFQMVIPVPTFDCAEMYANSIGASVVKIPLTAENYDLDLQRLQKAADEFSGISLLYVCNPNNPTGTITSTNQLKTWIGNAPDNHYFLLDQAYLEYVNDPSFESGVEWVKQGLSDNLIVIHTFSKLCALAGMRVGYAISNPKAIEAVEAFMSMDNTNLSGAVAAIATLNDAEFLELSLRTTNQSRQMIETVLDELGLRYLPSQTNFIFHEIKGDLKTYIARMRDSGIKVGRDFPPVTGFNRVTLGTPDEMAVFIEVLKSFRKKGWV</sequence>
<dbReference type="InterPro" id="IPR004839">
    <property type="entry name" value="Aminotransferase_I/II_large"/>
</dbReference>
<organism evidence="6 7">
    <name type="scientific">Psychrobacter halodurans</name>
    <dbReference type="NCBI Taxonomy" id="2818439"/>
    <lineage>
        <taxon>Bacteria</taxon>
        <taxon>Pseudomonadati</taxon>
        <taxon>Pseudomonadota</taxon>
        <taxon>Gammaproteobacteria</taxon>
        <taxon>Moraxellales</taxon>
        <taxon>Moraxellaceae</taxon>
        <taxon>Psychrobacter</taxon>
    </lineage>
</organism>
<keyword evidence="3" id="KW-0808">Transferase</keyword>
<dbReference type="PANTHER" id="PTHR43643">
    <property type="entry name" value="HISTIDINOL-PHOSPHATE AMINOTRANSFERASE 2"/>
    <property type="match status" value="1"/>
</dbReference>
<dbReference type="InterPro" id="IPR015422">
    <property type="entry name" value="PyrdxlP-dep_Trfase_small"/>
</dbReference>
<evidence type="ECO:0000256" key="3">
    <source>
        <dbReference type="ARBA" id="ARBA00022679"/>
    </source>
</evidence>
<dbReference type="GO" id="GO:0008483">
    <property type="term" value="F:transaminase activity"/>
    <property type="evidence" value="ECO:0007669"/>
    <property type="project" value="UniProtKB-KW"/>
</dbReference>
<evidence type="ECO:0000256" key="1">
    <source>
        <dbReference type="ARBA" id="ARBA00007970"/>
    </source>
</evidence>
<protein>
    <submittedName>
        <fullName evidence="6">Aminotransferase class I/II-fold pyridoxal phosphate-dependent enzyme</fullName>
    </submittedName>
</protein>
<dbReference type="InterPro" id="IPR015424">
    <property type="entry name" value="PyrdxlP-dep_Trfase"/>
</dbReference>